<dbReference type="AlphaFoldDB" id="G0P9U0"/>
<accession>G0P9U0</accession>
<feature type="domain" description="Reticulon" evidence="7">
    <location>
        <begin position="74"/>
        <end position="142"/>
    </location>
</feature>
<dbReference type="InParanoid" id="G0P9U0"/>
<evidence type="ECO:0000256" key="3">
    <source>
        <dbReference type="ARBA" id="ARBA00022824"/>
    </source>
</evidence>
<dbReference type="EMBL" id="GL380158">
    <property type="protein sequence ID" value="EGT48734.1"/>
    <property type="molecule type" value="Genomic_DNA"/>
</dbReference>
<dbReference type="InterPro" id="IPR003388">
    <property type="entry name" value="Reticulon"/>
</dbReference>
<evidence type="ECO:0000256" key="2">
    <source>
        <dbReference type="ARBA" id="ARBA00022692"/>
    </source>
</evidence>
<reference evidence="9" key="1">
    <citation type="submission" date="2011-07" db="EMBL/GenBank/DDBJ databases">
        <authorList>
            <consortium name="Caenorhabditis brenneri Sequencing and Analysis Consortium"/>
            <person name="Wilson R.K."/>
        </authorList>
    </citation>
    <scope>NUCLEOTIDE SEQUENCE [LARGE SCALE GENOMIC DNA]</scope>
    <source>
        <strain evidence="9">PB2801</strain>
    </source>
</reference>
<evidence type="ECO:0000259" key="7">
    <source>
        <dbReference type="PROSITE" id="PS50845"/>
    </source>
</evidence>
<keyword evidence="2 6" id="KW-0812">Transmembrane</keyword>
<evidence type="ECO:0000313" key="9">
    <source>
        <dbReference type="Proteomes" id="UP000008068"/>
    </source>
</evidence>
<evidence type="ECO:0000256" key="1">
    <source>
        <dbReference type="ARBA" id="ARBA00004477"/>
    </source>
</evidence>
<evidence type="ECO:0000256" key="5">
    <source>
        <dbReference type="ARBA" id="ARBA00023136"/>
    </source>
</evidence>
<evidence type="ECO:0000256" key="4">
    <source>
        <dbReference type="ARBA" id="ARBA00022989"/>
    </source>
</evidence>
<keyword evidence="5 6" id="KW-0472">Membrane</keyword>
<keyword evidence="9" id="KW-1185">Reference proteome</keyword>
<dbReference type="PROSITE" id="PS50845">
    <property type="entry name" value="RETICULON"/>
    <property type="match status" value="1"/>
</dbReference>
<proteinExistence type="predicted"/>
<evidence type="ECO:0000313" key="8">
    <source>
        <dbReference type="EMBL" id="EGT48734.1"/>
    </source>
</evidence>
<feature type="transmembrane region" description="Helical" evidence="6">
    <location>
        <begin position="74"/>
        <end position="95"/>
    </location>
</feature>
<comment type="subcellular location">
    <subcellularLocation>
        <location evidence="1">Endoplasmic reticulum membrane</location>
        <topology evidence="1">Multi-pass membrane protein</topology>
    </subcellularLocation>
</comment>
<organism evidence="9">
    <name type="scientific">Caenorhabditis brenneri</name>
    <name type="common">Nematode worm</name>
    <dbReference type="NCBI Taxonomy" id="135651"/>
    <lineage>
        <taxon>Eukaryota</taxon>
        <taxon>Metazoa</taxon>
        <taxon>Ecdysozoa</taxon>
        <taxon>Nematoda</taxon>
        <taxon>Chromadorea</taxon>
        <taxon>Rhabditida</taxon>
        <taxon>Rhabditina</taxon>
        <taxon>Rhabditomorpha</taxon>
        <taxon>Rhabditoidea</taxon>
        <taxon>Rhabditidae</taxon>
        <taxon>Peloderinae</taxon>
        <taxon>Caenorhabditis</taxon>
    </lineage>
</organism>
<keyword evidence="4 6" id="KW-1133">Transmembrane helix</keyword>
<protein>
    <recommendedName>
        <fullName evidence="7">Reticulon domain-containing protein</fullName>
    </recommendedName>
</protein>
<sequence length="142" mass="16563">MTSVARGLAIVALVAFIIQDLWPYRLQILLLAEMFIIAREVYRITRTSGVLKYKKENGNQTIRLIIFLHALKDIVHAFVEFPLIMMVAFFGASIIPKIYKDNQKTIDPLLARYSENIEKFKKWHDSRFPPRIPVDAEEKKDE</sequence>
<dbReference type="Proteomes" id="UP000008068">
    <property type="component" value="Unassembled WGS sequence"/>
</dbReference>
<evidence type="ECO:0000256" key="6">
    <source>
        <dbReference type="SAM" id="Phobius"/>
    </source>
</evidence>
<name>G0P9U0_CAEBE</name>
<dbReference type="GO" id="GO:0005789">
    <property type="term" value="C:endoplasmic reticulum membrane"/>
    <property type="evidence" value="ECO:0007669"/>
    <property type="project" value="UniProtKB-SubCell"/>
</dbReference>
<dbReference type="HOGENOM" id="CLU_1817467_0_0_1"/>
<gene>
    <name evidence="8" type="ORF">CAEBREN_29901</name>
</gene>
<keyword evidence="3" id="KW-0256">Endoplasmic reticulum</keyword>